<evidence type="ECO:0000256" key="9">
    <source>
        <dbReference type="ARBA" id="ARBA00023242"/>
    </source>
</evidence>
<evidence type="ECO:0000256" key="2">
    <source>
        <dbReference type="ARBA" id="ARBA00022723"/>
    </source>
</evidence>
<dbReference type="SMART" id="SM00355">
    <property type="entry name" value="ZnF_C2H2"/>
    <property type="match status" value="18"/>
</dbReference>
<dbReference type="GO" id="GO:0008270">
    <property type="term" value="F:zinc ion binding"/>
    <property type="evidence" value="ECO:0007669"/>
    <property type="project" value="UniProtKB-KW"/>
</dbReference>
<dbReference type="InterPro" id="IPR013087">
    <property type="entry name" value="Znf_C2H2_type"/>
</dbReference>
<feature type="domain" description="C2H2-type" evidence="12">
    <location>
        <begin position="976"/>
        <end position="999"/>
    </location>
</feature>
<dbReference type="GO" id="GO:0006357">
    <property type="term" value="P:regulation of transcription by RNA polymerase II"/>
    <property type="evidence" value="ECO:0007669"/>
    <property type="project" value="TreeGrafter"/>
</dbReference>
<feature type="domain" description="C2H2-type" evidence="12">
    <location>
        <begin position="717"/>
        <end position="744"/>
    </location>
</feature>
<evidence type="ECO:0000256" key="3">
    <source>
        <dbReference type="ARBA" id="ARBA00022737"/>
    </source>
</evidence>
<proteinExistence type="predicted"/>
<keyword evidence="8" id="KW-0804">Transcription</keyword>
<evidence type="ECO:0000256" key="8">
    <source>
        <dbReference type="ARBA" id="ARBA00023163"/>
    </source>
</evidence>
<feature type="domain" description="C2H2-type" evidence="12">
    <location>
        <begin position="576"/>
        <end position="604"/>
    </location>
</feature>
<gene>
    <name evidence="13" type="ORF">g.31635</name>
</gene>
<feature type="domain" description="C2H2-type" evidence="12">
    <location>
        <begin position="251"/>
        <end position="273"/>
    </location>
</feature>
<feature type="domain" description="C2H2-type" evidence="12">
    <location>
        <begin position="773"/>
        <end position="800"/>
    </location>
</feature>
<dbReference type="FunFam" id="3.30.160.60:FF:000446">
    <property type="entry name" value="Zinc finger protein"/>
    <property type="match status" value="2"/>
</dbReference>
<dbReference type="SUPFAM" id="SSF57667">
    <property type="entry name" value="beta-beta-alpha zinc fingers"/>
    <property type="match status" value="7"/>
</dbReference>
<dbReference type="InterPro" id="IPR017956">
    <property type="entry name" value="AT_hook_DNA-bd_motif"/>
</dbReference>
<keyword evidence="3" id="KW-0677">Repeat</keyword>
<keyword evidence="9" id="KW-0539">Nucleus</keyword>
<feature type="domain" description="C2H2-type" evidence="12">
    <location>
        <begin position="455"/>
        <end position="484"/>
    </location>
</feature>
<feature type="compositionally biased region" description="Basic residues" evidence="11">
    <location>
        <begin position="881"/>
        <end position="892"/>
    </location>
</feature>
<dbReference type="EMBL" id="GECU01028642">
    <property type="protein sequence ID" value="JAS79064.1"/>
    <property type="molecule type" value="Transcribed_RNA"/>
</dbReference>
<evidence type="ECO:0000256" key="5">
    <source>
        <dbReference type="ARBA" id="ARBA00022833"/>
    </source>
</evidence>
<evidence type="ECO:0000259" key="12">
    <source>
        <dbReference type="PROSITE" id="PS50157"/>
    </source>
</evidence>
<sequence length="999" mass="115086">MDTNKSWSSGFEFVDIEIIDHKNETEKEKPVEKFKCDQCSLFFLNKEKLILHQKKHVTESEESVKCRYCNKILSITEESKESYSNRKCETCEYRCTICPQRFLRHSSLLNHEKNHKLPRKKRTSLINRKRINGLKTPYNIENRVSKRGRPRKYPLIASNTTNKEKENSELGISPKKKQKIQSESSVSDDSTVNLDNEVSPNTKTLKRSSVRARKSSADVMSSPTKNKTNTAVSSSPLSTQISENGVNYKPFSCHVCGDHFVSDSVLLEHIKTHGDVTKGFKCKHCDDEFIDIYKMQFHLAICPFAEDELETSIKKNSLPPQFLAKQSVTVNEIPRKRGRPRKIKTDMPQNSEEVDKPVTTTAKGYSIKRKSDDPAGSVIKTPRGVRTSLPVLVRKNSRCKSLVTENSLGINEQEESHSDDNVDDDSEDVMVDDDLNTSTKNDHLDSGDEERKKMHACPFPRCDFKFTREKALLCHMRNHNDDFDEVLKCHKCDIPFDDLRSLRIHIDDCKGIKEEKDDDFEEPDDPDIDDQSEGVFHTFQRSKGSFLCKVCGRAYNTAAKLKSHNCQGANPLSMVFPCRLCGEQLISQALLKKHFAENHPDRKVYQCPTCQMEFDDLVEANDHMMAHIKNNYECSVCFEKMLTKPKLMEHYDEYHPGVDRSTCSICNKKYSDPSALAKHRHVHTGERPFQCPICYMTFTLKCSQVVHLRRHTNYRPYKCKNCPKTFFNCGDLRKHNRRHTGERPYQCGVCNYRFTLKESLNNHVKTHLVERPFQCAHCPRAFTTKTNLKNHIHLHGEAAPYQCPLCSDTFYQLGHVRTHLKNNHIDEFGKDFMCEICRKDQGNPLQLLQHLMSHDINKVKEENTLSNVANGNTDSESMPIVKRKRGRPRKHPIPPVYNTITKRNGQKRFYIKTEKSAAPIEVRLRKTRTKNFKSVMGSTLLENSDGVVKDEIKVEDDETDGIYEVAKYEPVVKDEFSCTMCNSVFTCFEGLLNHVQIHI</sequence>
<evidence type="ECO:0000256" key="7">
    <source>
        <dbReference type="ARBA" id="ARBA00023125"/>
    </source>
</evidence>
<keyword evidence="4 10" id="KW-0863">Zinc-finger</keyword>
<feature type="compositionally biased region" description="Acidic residues" evidence="11">
    <location>
        <begin position="421"/>
        <end position="435"/>
    </location>
</feature>
<feature type="compositionally biased region" description="Polar residues" evidence="11">
    <location>
        <begin position="867"/>
        <end position="876"/>
    </location>
</feature>
<feature type="compositionally biased region" description="Polar residues" evidence="11">
    <location>
        <begin position="181"/>
        <end position="203"/>
    </location>
</feature>
<feature type="domain" description="C2H2-type" evidence="12">
    <location>
        <begin position="689"/>
        <end position="716"/>
    </location>
</feature>
<feature type="domain" description="C2H2-type" evidence="12">
    <location>
        <begin position="34"/>
        <end position="61"/>
    </location>
</feature>
<feature type="compositionally biased region" description="Polar residues" evidence="11">
    <location>
        <begin position="218"/>
        <end position="239"/>
    </location>
</feature>
<dbReference type="InterPro" id="IPR050589">
    <property type="entry name" value="Ikaros_C2H2-ZF"/>
</dbReference>
<dbReference type="GO" id="GO:0005634">
    <property type="term" value="C:nucleus"/>
    <property type="evidence" value="ECO:0007669"/>
    <property type="project" value="UniProtKB-SubCell"/>
</dbReference>
<dbReference type="GO" id="GO:0000978">
    <property type="term" value="F:RNA polymerase II cis-regulatory region sequence-specific DNA binding"/>
    <property type="evidence" value="ECO:0007669"/>
    <property type="project" value="TreeGrafter"/>
</dbReference>
<comment type="subcellular location">
    <subcellularLocation>
        <location evidence="1">Nucleus</location>
    </subcellularLocation>
</comment>
<accession>A0A1B6HWK2</accession>
<dbReference type="PANTHER" id="PTHR24404:SF114">
    <property type="entry name" value="KLUMPFUSS, ISOFORM B-RELATED"/>
    <property type="match status" value="1"/>
</dbReference>
<evidence type="ECO:0000256" key="11">
    <source>
        <dbReference type="SAM" id="MobiDB-lite"/>
    </source>
</evidence>
<feature type="domain" description="C2H2-type" evidence="12">
    <location>
        <begin position="801"/>
        <end position="829"/>
    </location>
</feature>
<evidence type="ECO:0000313" key="13">
    <source>
        <dbReference type="EMBL" id="JAS79064.1"/>
    </source>
</evidence>
<keyword evidence="7" id="KW-0238">DNA-binding</keyword>
<name>A0A1B6HWK2_9HEMI</name>
<feature type="region of interest" description="Disordered" evidence="11">
    <location>
        <begin position="137"/>
        <end position="239"/>
    </location>
</feature>
<organism evidence="13">
    <name type="scientific">Homalodisca liturata</name>
    <dbReference type="NCBI Taxonomy" id="320908"/>
    <lineage>
        <taxon>Eukaryota</taxon>
        <taxon>Metazoa</taxon>
        <taxon>Ecdysozoa</taxon>
        <taxon>Arthropoda</taxon>
        <taxon>Hexapoda</taxon>
        <taxon>Insecta</taxon>
        <taxon>Pterygota</taxon>
        <taxon>Neoptera</taxon>
        <taxon>Paraneoptera</taxon>
        <taxon>Hemiptera</taxon>
        <taxon>Auchenorrhyncha</taxon>
        <taxon>Membracoidea</taxon>
        <taxon>Cicadellidae</taxon>
        <taxon>Cicadellinae</taxon>
        <taxon>Proconiini</taxon>
        <taxon>Homalodisca</taxon>
    </lineage>
</organism>
<feature type="compositionally biased region" description="Basic residues" evidence="11">
    <location>
        <begin position="204"/>
        <end position="214"/>
    </location>
</feature>
<keyword evidence="5" id="KW-0862">Zinc</keyword>
<feature type="domain" description="C2H2-type" evidence="12">
    <location>
        <begin position="661"/>
        <end position="688"/>
    </location>
</feature>
<keyword evidence="6" id="KW-0805">Transcription regulation</keyword>
<evidence type="ECO:0000256" key="6">
    <source>
        <dbReference type="ARBA" id="ARBA00023015"/>
    </source>
</evidence>
<dbReference type="GO" id="GO:0003700">
    <property type="term" value="F:DNA-binding transcription factor activity"/>
    <property type="evidence" value="ECO:0007669"/>
    <property type="project" value="TreeGrafter"/>
</dbReference>
<reference evidence="13" key="1">
    <citation type="submission" date="2015-11" db="EMBL/GenBank/DDBJ databases">
        <title>De novo transcriptome assembly of four potential Pierce s Disease insect vectors from Arizona vineyards.</title>
        <authorList>
            <person name="Tassone E.E."/>
        </authorList>
    </citation>
    <scope>NUCLEOTIDE SEQUENCE</scope>
</reference>
<dbReference type="FunFam" id="3.30.160.60:FF:000130">
    <property type="entry name" value="Spalt-like transcription factor 4"/>
    <property type="match status" value="1"/>
</dbReference>
<dbReference type="PROSITE" id="PS50157">
    <property type="entry name" value="ZINC_FINGER_C2H2_2"/>
    <property type="match status" value="12"/>
</dbReference>
<evidence type="ECO:0000256" key="4">
    <source>
        <dbReference type="ARBA" id="ARBA00022771"/>
    </source>
</evidence>
<evidence type="ECO:0000256" key="10">
    <source>
        <dbReference type="PROSITE-ProRule" id="PRU00042"/>
    </source>
</evidence>
<feature type="region of interest" description="Disordered" evidence="11">
    <location>
        <begin position="404"/>
        <end position="447"/>
    </location>
</feature>
<dbReference type="PANTHER" id="PTHR24404">
    <property type="entry name" value="ZINC FINGER PROTEIN"/>
    <property type="match status" value="1"/>
</dbReference>
<keyword evidence="2" id="KW-0479">Metal-binding</keyword>
<feature type="region of interest" description="Disordered" evidence="11">
    <location>
        <begin position="335"/>
        <end position="354"/>
    </location>
</feature>
<dbReference type="SMART" id="SM00384">
    <property type="entry name" value="AT_hook"/>
    <property type="match status" value="3"/>
</dbReference>
<feature type="domain" description="C2H2-type" evidence="12">
    <location>
        <begin position="745"/>
        <end position="772"/>
    </location>
</feature>
<feature type="region of interest" description="Disordered" evidence="11">
    <location>
        <begin position="867"/>
        <end position="893"/>
    </location>
</feature>
<feature type="domain" description="C2H2-type" evidence="12">
    <location>
        <begin position="93"/>
        <end position="120"/>
    </location>
</feature>
<evidence type="ECO:0000256" key="1">
    <source>
        <dbReference type="ARBA" id="ARBA00004123"/>
    </source>
</evidence>
<dbReference type="PROSITE" id="PS00028">
    <property type="entry name" value="ZINC_FINGER_C2H2_1"/>
    <property type="match status" value="14"/>
</dbReference>
<dbReference type="Gene3D" id="3.30.160.60">
    <property type="entry name" value="Classic Zinc Finger"/>
    <property type="match status" value="10"/>
</dbReference>
<protein>
    <recommendedName>
        <fullName evidence="12">C2H2-type domain-containing protein</fullName>
    </recommendedName>
</protein>
<dbReference type="AlphaFoldDB" id="A0A1B6HWK2"/>
<dbReference type="InterPro" id="IPR036236">
    <property type="entry name" value="Znf_C2H2_sf"/>
</dbReference>
<dbReference type="Pfam" id="PF00096">
    <property type="entry name" value="zf-C2H2"/>
    <property type="match status" value="4"/>
</dbReference>